<sequence length="352" mass="37947">MCMSQWMIYGANGYTGTLLAQAAAARGLKPVLAGRNARAITRLGESLGLPHKSFDLHDPQALQHILADHKVVLNCAGPFSATSQPLIDACLASGCHYLDITGEIDAFVAAQARQPDAERANIVICPGVGFDVIPTDCIAARLKQELPDADRLALGFDSRSALSPGTAKTSVEGLKYGGRIRKDDRIVSVPLAYQSREIDFGNGTKHAVTIPWGDIATAWFSTGIDHIEVFLPMAPSAATRLRRLDRIRPLLGLAPVQALLKYLVGRRITGPDSQQRESARSYVWGEAQNRAGRKVVARIETANGYDVTVEGALMAVNFLLEQEPAPGYYTPSRLLGTDCIEKLPGSGSMQIE</sequence>
<dbReference type="SUPFAM" id="SSF51735">
    <property type="entry name" value="NAD(P)-binding Rossmann-fold domains"/>
    <property type="match status" value="1"/>
</dbReference>
<dbReference type="Gene3D" id="3.40.50.720">
    <property type="entry name" value="NAD(P)-binding Rossmann-like Domain"/>
    <property type="match status" value="1"/>
</dbReference>
<evidence type="ECO:0000259" key="1">
    <source>
        <dbReference type="Pfam" id="PF03435"/>
    </source>
</evidence>
<dbReference type="RefSeq" id="WP_096003611.1">
    <property type="nucleotide sequence ID" value="NZ_NTMR01000003.1"/>
</dbReference>
<reference evidence="2 3" key="1">
    <citation type="submission" date="2017-09" db="EMBL/GenBank/DDBJ databases">
        <title>Pseudomonas abyssi sp. nov. isolated from Abyssopelagic Water.</title>
        <authorList>
            <person name="Wei Y."/>
        </authorList>
    </citation>
    <scope>NUCLEOTIDE SEQUENCE [LARGE SCALE GENOMIC DNA]</scope>
    <source>
        <strain evidence="2 3">MT5</strain>
    </source>
</reference>
<dbReference type="InterPro" id="IPR005097">
    <property type="entry name" value="Sacchrp_dh_NADP-bd"/>
</dbReference>
<comment type="caution">
    <text evidence="2">The sequence shown here is derived from an EMBL/GenBank/DDBJ whole genome shotgun (WGS) entry which is preliminary data.</text>
</comment>
<dbReference type="PANTHER" id="PTHR43781:SF1">
    <property type="entry name" value="SACCHAROPINE DEHYDROGENASE"/>
    <property type="match status" value="1"/>
</dbReference>
<dbReference type="InterPro" id="IPR036291">
    <property type="entry name" value="NAD(P)-bd_dom_sf"/>
</dbReference>
<organism evidence="2 3">
    <name type="scientific">Pseudomonas abyssi</name>
    <dbReference type="NCBI Taxonomy" id="170540"/>
    <lineage>
        <taxon>Bacteria</taxon>
        <taxon>Pseudomonadati</taxon>
        <taxon>Pseudomonadota</taxon>
        <taxon>Gammaproteobacteria</taxon>
        <taxon>Pseudomonadales</taxon>
        <taxon>Pseudomonadaceae</taxon>
        <taxon>Pseudomonas</taxon>
    </lineage>
</organism>
<proteinExistence type="predicted"/>
<accession>A0A2A3MLI6</accession>
<dbReference type="Pfam" id="PF03435">
    <property type="entry name" value="Sacchrp_dh_NADP"/>
    <property type="match status" value="1"/>
</dbReference>
<dbReference type="PANTHER" id="PTHR43781">
    <property type="entry name" value="SACCHAROPINE DEHYDROGENASE"/>
    <property type="match status" value="1"/>
</dbReference>
<feature type="domain" description="Saccharopine dehydrogenase NADP binding" evidence="1">
    <location>
        <begin position="7"/>
        <end position="102"/>
    </location>
</feature>
<dbReference type="Proteomes" id="UP000242313">
    <property type="component" value="Unassembled WGS sequence"/>
</dbReference>
<protein>
    <recommendedName>
        <fullName evidence="1">Saccharopine dehydrogenase NADP binding domain-containing protein</fullName>
    </recommendedName>
</protein>
<dbReference type="AlphaFoldDB" id="A0A2A3MLI6"/>
<keyword evidence="3" id="KW-1185">Reference proteome</keyword>
<evidence type="ECO:0000313" key="2">
    <source>
        <dbReference type="EMBL" id="PBK05668.1"/>
    </source>
</evidence>
<name>A0A2A3MLI6_9PSED</name>
<evidence type="ECO:0000313" key="3">
    <source>
        <dbReference type="Proteomes" id="UP000242313"/>
    </source>
</evidence>
<dbReference type="EMBL" id="NTMR01000003">
    <property type="protein sequence ID" value="PBK05668.1"/>
    <property type="molecule type" value="Genomic_DNA"/>
</dbReference>
<gene>
    <name evidence="2" type="ORF">CNQ84_03995</name>
</gene>